<proteinExistence type="predicted"/>
<gene>
    <name evidence="1" type="ORF">CROQUDRAFT_650480</name>
</gene>
<accession>A0A9P6TIK7</accession>
<dbReference type="Proteomes" id="UP000886653">
    <property type="component" value="Unassembled WGS sequence"/>
</dbReference>
<comment type="caution">
    <text evidence="1">The sequence shown here is derived from an EMBL/GenBank/DDBJ whole genome shotgun (WGS) entry which is preliminary data.</text>
</comment>
<name>A0A9P6TIK7_9BASI</name>
<evidence type="ECO:0000313" key="2">
    <source>
        <dbReference type="Proteomes" id="UP000886653"/>
    </source>
</evidence>
<reference evidence="1" key="1">
    <citation type="submission" date="2013-11" db="EMBL/GenBank/DDBJ databases">
        <title>Genome sequence of the fusiform rust pathogen reveals effectors for host alternation and coevolution with pine.</title>
        <authorList>
            <consortium name="DOE Joint Genome Institute"/>
            <person name="Smith K."/>
            <person name="Pendleton A."/>
            <person name="Kubisiak T."/>
            <person name="Anderson C."/>
            <person name="Salamov A."/>
            <person name="Aerts A."/>
            <person name="Riley R."/>
            <person name="Clum A."/>
            <person name="Lindquist E."/>
            <person name="Ence D."/>
            <person name="Campbell M."/>
            <person name="Kronenberg Z."/>
            <person name="Feau N."/>
            <person name="Dhillon B."/>
            <person name="Hamelin R."/>
            <person name="Burleigh J."/>
            <person name="Smith J."/>
            <person name="Yandell M."/>
            <person name="Nelson C."/>
            <person name="Grigoriev I."/>
            <person name="Davis J."/>
        </authorList>
    </citation>
    <scope>NUCLEOTIDE SEQUENCE</scope>
    <source>
        <strain evidence="1">G11</strain>
    </source>
</reference>
<dbReference type="AlphaFoldDB" id="A0A9P6TIK7"/>
<protein>
    <submittedName>
        <fullName evidence="1">Uncharacterized protein</fullName>
    </submittedName>
</protein>
<sequence>MDGIPPDIFSGITCEEDVLTNNPNVSRPNPQPETPHPVRIKVTCRREQMKNFFSSLIVLIFHPEPAHEPSLCAK</sequence>
<evidence type="ECO:0000313" key="1">
    <source>
        <dbReference type="EMBL" id="KAG0151898.1"/>
    </source>
</evidence>
<organism evidence="1 2">
    <name type="scientific">Cronartium quercuum f. sp. fusiforme G11</name>
    <dbReference type="NCBI Taxonomy" id="708437"/>
    <lineage>
        <taxon>Eukaryota</taxon>
        <taxon>Fungi</taxon>
        <taxon>Dikarya</taxon>
        <taxon>Basidiomycota</taxon>
        <taxon>Pucciniomycotina</taxon>
        <taxon>Pucciniomycetes</taxon>
        <taxon>Pucciniales</taxon>
        <taxon>Coleosporiaceae</taxon>
        <taxon>Cronartium</taxon>
    </lineage>
</organism>
<keyword evidence="2" id="KW-1185">Reference proteome</keyword>
<dbReference type="EMBL" id="MU167210">
    <property type="protein sequence ID" value="KAG0151898.1"/>
    <property type="molecule type" value="Genomic_DNA"/>
</dbReference>